<name>A0A7Z9BSH3_9CYAN</name>
<comment type="similarity">
    <text evidence="1">Belongs to the N(4)/N(6)-methyltransferase family. N(4) subfamily.</text>
</comment>
<dbReference type="GO" id="GO:0009307">
    <property type="term" value="P:DNA restriction-modification system"/>
    <property type="evidence" value="ECO:0007669"/>
    <property type="project" value="UniProtKB-KW"/>
</dbReference>
<protein>
    <recommendedName>
        <fullName evidence="2">site-specific DNA-methyltransferase (cytosine-N(4)-specific)</fullName>
        <ecNumber evidence="2">2.1.1.113</ecNumber>
    </recommendedName>
</protein>
<organism evidence="11 12">
    <name type="scientific">Planktothrix serta PCC 8927</name>
    <dbReference type="NCBI Taxonomy" id="671068"/>
    <lineage>
        <taxon>Bacteria</taxon>
        <taxon>Bacillati</taxon>
        <taxon>Cyanobacteriota</taxon>
        <taxon>Cyanophyceae</taxon>
        <taxon>Oscillatoriophycideae</taxon>
        <taxon>Oscillatoriales</taxon>
        <taxon>Microcoleaceae</taxon>
        <taxon>Planktothrix</taxon>
    </lineage>
</organism>
<comment type="catalytic activity">
    <reaction evidence="8">
        <text>a 2'-deoxycytidine in DNA + S-adenosyl-L-methionine = an N(4)-methyl-2'-deoxycytidine in DNA + S-adenosyl-L-homocysteine + H(+)</text>
        <dbReference type="Rhea" id="RHEA:16857"/>
        <dbReference type="Rhea" id="RHEA-COMP:11369"/>
        <dbReference type="Rhea" id="RHEA-COMP:13674"/>
        <dbReference type="ChEBI" id="CHEBI:15378"/>
        <dbReference type="ChEBI" id="CHEBI:57856"/>
        <dbReference type="ChEBI" id="CHEBI:59789"/>
        <dbReference type="ChEBI" id="CHEBI:85452"/>
        <dbReference type="ChEBI" id="CHEBI:137933"/>
        <dbReference type="EC" id="2.1.1.113"/>
    </reaction>
</comment>
<dbReference type="EMBL" id="CZCU02000149">
    <property type="protein sequence ID" value="VXD21931.1"/>
    <property type="molecule type" value="Genomic_DNA"/>
</dbReference>
<dbReference type="PANTHER" id="PTHR13370">
    <property type="entry name" value="RNA METHYLASE-RELATED"/>
    <property type="match status" value="1"/>
</dbReference>
<evidence type="ECO:0000259" key="10">
    <source>
        <dbReference type="Pfam" id="PF14511"/>
    </source>
</evidence>
<keyword evidence="12" id="KW-1185">Reference proteome</keyword>
<dbReference type="PANTHER" id="PTHR13370:SF3">
    <property type="entry name" value="TRNA (GUANINE(10)-N2)-METHYLTRANSFERASE HOMOLOG"/>
    <property type="match status" value="1"/>
</dbReference>
<evidence type="ECO:0000256" key="5">
    <source>
        <dbReference type="ARBA" id="ARBA00022691"/>
    </source>
</evidence>
<dbReference type="PRINTS" id="PR00508">
    <property type="entry name" value="S21N4MTFRASE"/>
</dbReference>
<evidence type="ECO:0000313" key="11">
    <source>
        <dbReference type="EMBL" id="VXD21931.1"/>
    </source>
</evidence>
<keyword evidence="5" id="KW-0949">S-adenosyl-L-methionine</keyword>
<dbReference type="EC" id="2.1.1.113" evidence="2"/>
<dbReference type="Pfam" id="PF14511">
    <property type="entry name" value="RE_EcoO109I"/>
    <property type="match status" value="1"/>
</dbReference>
<gene>
    <name evidence="11" type="ORF">PL8927_720295</name>
</gene>
<keyword evidence="4" id="KW-0808">Transferase</keyword>
<dbReference type="InterPro" id="IPR029063">
    <property type="entry name" value="SAM-dependent_MTases_sf"/>
</dbReference>
<dbReference type="GO" id="GO:0005737">
    <property type="term" value="C:cytoplasm"/>
    <property type="evidence" value="ECO:0007669"/>
    <property type="project" value="TreeGrafter"/>
</dbReference>
<dbReference type="OrthoDB" id="9800801at2"/>
<dbReference type="PROSITE" id="PS00093">
    <property type="entry name" value="N4_MTASE"/>
    <property type="match status" value="1"/>
</dbReference>
<keyword evidence="7" id="KW-0238">DNA-binding</keyword>
<dbReference type="InterPro" id="IPR011335">
    <property type="entry name" value="Restrct_endonuc-II-like"/>
</dbReference>
<evidence type="ECO:0000256" key="3">
    <source>
        <dbReference type="ARBA" id="ARBA00022603"/>
    </source>
</evidence>
<keyword evidence="6" id="KW-0680">Restriction system</keyword>
<evidence type="ECO:0000256" key="8">
    <source>
        <dbReference type="ARBA" id="ARBA00049120"/>
    </source>
</evidence>
<feature type="domain" description="Type II restriction endonuclease EcoO109IR" evidence="10">
    <location>
        <begin position="346"/>
        <end position="542"/>
    </location>
</feature>
<dbReference type="InterPro" id="IPR017985">
    <property type="entry name" value="MeTrfase_CN4_CS"/>
</dbReference>
<dbReference type="Gene3D" id="3.40.50.150">
    <property type="entry name" value="Vaccinia Virus protein VP39"/>
    <property type="match status" value="1"/>
</dbReference>
<evidence type="ECO:0000259" key="9">
    <source>
        <dbReference type="Pfam" id="PF01555"/>
    </source>
</evidence>
<dbReference type="SUPFAM" id="SSF53335">
    <property type="entry name" value="S-adenosyl-L-methionine-dependent methyltransferases"/>
    <property type="match status" value="1"/>
</dbReference>
<dbReference type="RefSeq" id="WP_083624367.1">
    <property type="nucleotide sequence ID" value="NZ_LR734877.1"/>
</dbReference>
<evidence type="ECO:0000256" key="1">
    <source>
        <dbReference type="ARBA" id="ARBA00010203"/>
    </source>
</evidence>
<dbReference type="InterPro" id="IPR001091">
    <property type="entry name" value="RM_Methyltransferase"/>
</dbReference>
<sequence length="605" mass="70062">MQDSVQPEYHLQTFNVIAGDSGYSKLELKSQEIPVNWNNQIILGNCLNVLKQIPDNQVDLVVTSPPYADSRSKTYGGIHPDEYVNWFLPISAEIKRVLKLNGTFILNIKEKVVNGERHNYVIKLILELQKQGWLWTEEYIWHKKNSYPGKWPNRFRDAWERCLQFNQQKKFKMYQEQVMVPMGDWAKTRLQNLSETDQIRDNSKVESGFGKNVSNWLGKTRVYPANVLHLATECGNKNHSAAFPKSLPSWFIKLFTEPNDLVLDPFVGSGTTCIAAKELGRSYLGIEIQEDYFNLALSNLDKTEFNLQNQDSVIETVSTDSLLSIDANITNLTMSQKNYQIYNDYLINQVLTPFYNKRFEKLNNLKLKDILKRKNPYLFKAKNIELAGDFVKSIVDAFLSSQEETIFGHLLEGFAIYISETLYSGFKSTLNSVDLEFEREGNYYIVGIKSGINWGNSDQINRMKDNFKKAKARLRDQGKTCDIIAVNGCIYGKDKNPLKTDQDPDKTYYKYAGQDFWNFISEDDSLYQQMIVPIDIEAQKKDEIFKTIYSSKINQMTQEFMRDFMKDNQIDWVKLVDYVSKREKTHLDPAIEQLSLDLELGDSET</sequence>
<dbReference type="GO" id="GO:0008170">
    <property type="term" value="F:N-methyltransferase activity"/>
    <property type="evidence" value="ECO:0007669"/>
    <property type="project" value="InterPro"/>
</dbReference>
<evidence type="ECO:0000256" key="4">
    <source>
        <dbReference type="ARBA" id="ARBA00022679"/>
    </source>
</evidence>
<dbReference type="GO" id="GO:0009007">
    <property type="term" value="F:site-specific DNA-methyltransferase (adenine-specific) activity"/>
    <property type="evidence" value="ECO:0007669"/>
    <property type="project" value="TreeGrafter"/>
</dbReference>
<dbReference type="SUPFAM" id="SSF52980">
    <property type="entry name" value="Restriction endonuclease-like"/>
    <property type="match status" value="1"/>
</dbReference>
<reference evidence="11" key="1">
    <citation type="submission" date="2019-10" db="EMBL/GenBank/DDBJ databases">
        <authorList>
            <consortium name="Genoscope - CEA"/>
            <person name="William W."/>
        </authorList>
    </citation>
    <scope>NUCLEOTIDE SEQUENCE [LARGE SCALE GENOMIC DNA]</scope>
    <source>
        <strain evidence="11">BBR_PRJEB10992</strain>
    </source>
</reference>
<dbReference type="CDD" id="cd22345">
    <property type="entry name" value="PDDEXK_nuclease"/>
    <property type="match status" value="1"/>
</dbReference>
<dbReference type="InterPro" id="IPR032793">
    <property type="entry name" value="RE_EcoO109IR"/>
</dbReference>
<evidence type="ECO:0000256" key="6">
    <source>
        <dbReference type="ARBA" id="ARBA00022747"/>
    </source>
</evidence>
<accession>A0A7Z9BSH3</accession>
<keyword evidence="3 11" id="KW-0489">Methyltransferase</keyword>
<dbReference type="GO" id="GO:0015667">
    <property type="term" value="F:site-specific DNA-methyltransferase (cytosine-N4-specific) activity"/>
    <property type="evidence" value="ECO:0007669"/>
    <property type="project" value="UniProtKB-EC"/>
</dbReference>
<dbReference type="GO" id="GO:0032259">
    <property type="term" value="P:methylation"/>
    <property type="evidence" value="ECO:0007669"/>
    <property type="project" value="UniProtKB-KW"/>
</dbReference>
<evidence type="ECO:0000256" key="2">
    <source>
        <dbReference type="ARBA" id="ARBA00012185"/>
    </source>
</evidence>
<dbReference type="AlphaFoldDB" id="A0A7Z9BSH3"/>
<dbReference type="InterPro" id="IPR002941">
    <property type="entry name" value="DNA_methylase_N4/N6"/>
</dbReference>
<feature type="domain" description="DNA methylase N-4/N-6" evidence="9">
    <location>
        <begin position="58"/>
        <end position="296"/>
    </location>
</feature>
<evidence type="ECO:0000256" key="7">
    <source>
        <dbReference type="ARBA" id="ARBA00023125"/>
    </source>
</evidence>
<proteinExistence type="inferred from homology"/>
<dbReference type="Proteomes" id="UP000184550">
    <property type="component" value="Unassembled WGS sequence"/>
</dbReference>
<dbReference type="Pfam" id="PF01555">
    <property type="entry name" value="N6_N4_Mtase"/>
    <property type="match status" value="1"/>
</dbReference>
<comment type="caution">
    <text evidence="11">The sequence shown here is derived from an EMBL/GenBank/DDBJ whole genome shotgun (WGS) entry which is preliminary data.</text>
</comment>
<dbReference type="GO" id="GO:0003677">
    <property type="term" value="F:DNA binding"/>
    <property type="evidence" value="ECO:0007669"/>
    <property type="project" value="UniProtKB-KW"/>
</dbReference>
<evidence type="ECO:0000313" key="12">
    <source>
        <dbReference type="Proteomes" id="UP000184550"/>
    </source>
</evidence>